<reference evidence="2" key="1">
    <citation type="submission" date="2019-03" db="EMBL/GenBank/DDBJ databases">
        <title>Single cell metagenomics reveals metabolic interactions within the superorganism composed of flagellate Streblomastix strix and complex community of Bacteroidetes bacteria on its surface.</title>
        <authorList>
            <person name="Treitli S.C."/>
            <person name="Kolisko M."/>
            <person name="Husnik F."/>
            <person name="Keeling P."/>
            <person name="Hampl V."/>
        </authorList>
    </citation>
    <scope>NUCLEOTIDE SEQUENCE</scope>
    <source>
        <strain evidence="2">STM</strain>
    </source>
</reference>
<dbReference type="EMBL" id="SNRY01000053">
    <property type="protein sequence ID" value="KAA6349154.1"/>
    <property type="molecule type" value="Genomic_DNA"/>
</dbReference>
<feature type="transmembrane region" description="Helical" evidence="1">
    <location>
        <begin position="78"/>
        <end position="102"/>
    </location>
</feature>
<keyword evidence="1" id="KW-0812">Transmembrane</keyword>
<accession>A0A5J4SSK3</accession>
<gene>
    <name evidence="2" type="ORF">EZS27_003457</name>
</gene>
<keyword evidence="1" id="KW-0472">Membrane</keyword>
<comment type="caution">
    <text evidence="2">The sequence shown here is derived from an EMBL/GenBank/DDBJ whole genome shotgun (WGS) entry which is preliminary data.</text>
</comment>
<dbReference type="AlphaFoldDB" id="A0A5J4SSK3"/>
<evidence type="ECO:0000256" key="1">
    <source>
        <dbReference type="SAM" id="Phobius"/>
    </source>
</evidence>
<sequence length="124" mass="14449">MGVAIGAYRNIAHRRVGTYCSCPCYSEDIVFTLITAATYQYCRQGIYHCSGFPILFHKVSKIECLMSKLYAIYLYQHIMLVNFMFFFAVAAFYHAIVFVCYLKIGSHRFIISNALRIHAFYYTF</sequence>
<protein>
    <submittedName>
        <fullName evidence="2">Uncharacterized protein</fullName>
    </submittedName>
</protein>
<proteinExistence type="predicted"/>
<keyword evidence="1" id="KW-1133">Transmembrane helix</keyword>
<organism evidence="2">
    <name type="scientific">termite gut metagenome</name>
    <dbReference type="NCBI Taxonomy" id="433724"/>
    <lineage>
        <taxon>unclassified sequences</taxon>
        <taxon>metagenomes</taxon>
        <taxon>organismal metagenomes</taxon>
    </lineage>
</organism>
<name>A0A5J4SSK3_9ZZZZ</name>
<evidence type="ECO:0000313" key="2">
    <source>
        <dbReference type="EMBL" id="KAA6349154.1"/>
    </source>
</evidence>